<proteinExistence type="evidence at transcript level"/>
<dbReference type="GO" id="GO:0004089">
    <property type="term" value="F:carbonate dehydratase activity"/>
    <property type="evidence" value="ECO:0007669"/>
    <property type="project" value="UniProtKB-EC"/>
</dbReference>
<evidence type="ECO:0000259" key="9">
    <source>
        <dbReference type="PROSITE" id="PS51144"/>
    </source>
</evidence>
<evidence type="ECO:0000256" key="1">
    <source>
        <dbReference type="ARBA" id="ARBA00001947"/>
    </source>
</evidence>
<evidence type="ECO:0000256" key="3">
    <source>
        <dbReference type="ARBA" id="ARBA00012925"/>
    </source>
</evidence>
<dbReference type="InterPro" id="IPR036398">
    <property type="entry name" value="CA_dom_sf"/>
</dbReference>
<dbReference type="Pfam" id="PF00194">
    <property type="entry name" value="Carb_anhydrase"/>
    <property type="match status" value="1"/>
</dbReference>
<dbReference type="PANTHER" id="PTHR18952:SF141">
    <property type="entry name" value="CARBONIC ANHYDRASE"/>
    <property type="match status" value="1"/>
</dbReference>
<keyword evidence="4" id="KW-0479">Metal-binding</keyword>
<dbReference type="GO" id="GO:0008270">
    <property type="term" value="F:zinc ion binding"/>
    <property type="evidence" value="ECO:0007669"/>
    <property type="project" value="InterPro"/>
</dbReference>
<evidence type="ECO:0000256" key="6">
    <source>
        <dbReference type="ARBA" id="ARBA00023239"/>
    </source>
</evidence>
<comment type="similarity">
    <text evidence="2">Belongs to the alpha-carbonic anhydrase family.</text>
</comment>
<dbReference type="PANTHER" id="PTHR18952">
    <property type="entry name" value="CARBONIC ANHYDRASE"/>
    <property type="match status" value="1"/>
</dbReference>
<dbReference type="GO" id="GO:0005737">
    <property type="term" value="C:cytoplasm"/>
    <property type="evidence" value="ECO:0007669"/>
    <property type="project" value="TreeGrafter"/>
</dbReference>
<feature type="compositionally biased region" description="Polar residues" evidence="8">
    <location>
        <begin position="277"/>
        <end position="289"/>
    </location>
</feature>
<dbReference type="OrthoDB" id="429145at2759"/>
<protein>
    <recommendedName>
        <fullName evidence="3">carbonic anhydrase</fullName>
        <ecNumber evidence="3">4.2.1.1</ecNumber>
    </recommendedName>
</protein>
<dbReference type="InterPro" id="IPR023561">
    <property type="entry name" value="Carbonic_anhydrase_a-class"/>
</dbReference>
<sequence length="289" mass="32347">MKLAGASWSYSENGFGPKRWSKRYVGFEGDRQSPINIVKEDVLKDSSLGPLLMSYGPSTNCTITNDGRTLQIAMCNSGHKNVLCGGPLAHTYQLAMIRFHWSTDDSTGSEHQIDGNTYPLEMQFLHWNRELYKNIGQALTGENGLCIVAVFFQVGDEEHEALIEISRLLSRDDHKGCFSSVMKTPINPADFIPGNDGYWTYPGSMTTPPLTENVTWIVYQTPMAFSQKQMEVFRGIRTTNGDLMVCNSRPLCPTNDREVREPANQENDEGADVNGIHETNVNNDEPQDN</sequence>
<evidence type="ECO:0000256" key="8">
    <source>
        <dbReference type="SAM" id="MobiDB-lite"/>
    </source>
</evidence>
<accession>A0A1B0Y2E2</accession>
<dbReference type="InterPro" id="IPR001148">
    <property type="entry name" value="CA_dom"/>
</dbReference>
<organism evidence="10">
    <name type="scientific">Exaiptasia diaphana</name>
    <name type="common">Tropical sea anemone</name>
    <name type="synonym">Aiptasia pulchella</name>
    <dbReference type="NCBI Taxonomy" id="2652724"/>
    <lineage>
        <taxon>Eukaryota</taxon>
        <taxon>Metazoa</taxon>
        <taxon>Cnidaria</taxon>
        <taxon>Anthozoa</taxon>
        <taxon>Hexacorallia</taxon>
        <taxon>Actiniaria</taxon>
        <taxon>Aiptasiidae</taxon>
        <taxon>Exaiptasia</taxon>
    </lineage>
</organism>
<dbReference type="Gene3D" id="3.10.200.10">
    <property type="entry name" value="Alpha carbonic anhydrase"/>
    <property type="match status" value="1"/>
</dbReference>
<evidence type="ECO:0000256" key="7">
    <source>
        <dbReference type="ARBA" id="ARBA00048348"/>
    </source>
</evidence>
<feature type="region of interest" description="Disordered" evidence="8">
    <location>
        <begin position="251"/>
        <end position="289"/>
    </location>
</feature>
<comment type="catalytic activity">
    <reaction evidence="7">
        <text>hydrogencarbonate + H(+) = CO2 + H2O</text>
        <dbReference type="Rhea" id="RHEA:10748"/>
        <dbReference type="ChEBI" id="CHEBI:15377"/>
        <dbReference type="ChEBI" id="CHEBI:15378"/>
        <dbReference type="ChEBI" id="CHEBI:16526"/>
        <dbReference type="ChEBI" id="CHEBI:17544"/>
        <dbReference type="EC" id="4.2.1.1"/>
    </reaction>
</comment>
<reference evidence="10" key="1">
    <citation type="journal article" date="2016" name="PLoS ONE">
        <title>Carbonic Anhydrases in Cnidarians: Novel Perspectives from the Octocorallian Corallium rubrum.</title>
        <authorList>
            <person name="Le Goff C."/>
            <person name="Ganot P."/>
            <person name="Zoccola D."/>
            <person name="Caminiti-Segonds N."/>
            <person name="Allemand D."/>
            <person name="Tambutte S."/>
        </authorList>
    </citation>
    <scope>NUCLEOTIDE SEQUENCE</scope>
</reference>
<comment type="cofactor">
    <cofactor evidence="1">
        <name>Zn(2+)</name>
        <dbReference type="ChEBI" id="CHEBI:29105"/>
    </cofactor>
</comment>
<keyword evidence="6 10" id="KW-0456">Lyase</keyword>
<evidence type="ECO:0000313" key="10">
    <source>
        <dbReference type="EMBL" id="ANJ59782.1"/>
    </source>
</evidence>
<keyword evidence="5" id="KW-0862">Zinc</keyword>
<feature type="domain" description="Alpha-carbonic anhydrase" evidence="9">
    <location>
        <begin position="6"/>
        <end position="263"/>
    </location>
</feature>
<dbReference type="SUPFAM" id="SSF51069">
    <property type="entry name" value="Carbonic anhydrase"/>
    <property type="match status" value="1"/>
</dbReference>
<dbReference type="EMBL" id="KU557769">
    <property type="protein sequence ID" value="ANJ59782.1"/>
    <property type="molecule type" value="mRNA"/>
</dbReference>
<dbReference type="EC" id="4.2.1.1" evidence="3"/>
<evidence type="ECO:0000256" key="5">
    <source>
        <dbReference type="ARBA" id="ARBA00022833"/>
    </source>
</evidence>
<dbReference type="SMART" id="SM01057">
    <property type="entry name" value="Carb_anhydrase"/>
    <property type="match status" value="1"/>
</dbReference>
<dbReference type="AlphaFoldDB" id="A0A1B0Y2E2"/>
<dbReference type="CDD" id="cd00326">
    <property type="entry name" value="alpha_CA"/>
    <property type="match status" value="1"/>
</dbReference>
<gene>
    <name evidence="10" type="primary">CA6</name>
</gene>
<evidence type="ECO:0000256" key="2">
    <source>
        <dbReference type="ARBA" id="ARBA00010718"/>
    </source>
</evidence>
<name>A0A1B0Y2E2_EXADI</name>
<dbReference type="PROSITE" id="PS51144">
    <property type="entry name" value="ALPHA_CA_2"/>
    <property type="match status" value="1"/>
</dbReference>
<evidence type="ECO:0000256" key="4">
    <source>
        <dbReference type="ARBA" id="ARBA00022723"/>
    </source>
</evidence>